<protein>
    <recommendedName>
        <fullName evidence="3">HNH nuclease domain-containing protein</fullName>
    </recommendedName>
</protein>
<name>A0A5B9QQM8_9BACT</name>
<organism evidence="1 2">
    <name type="scientific">Roseimaritima ulvae</name>
    <dbReference type="NCBI Taxonomy" id="980254"/>
    <lineage>
        <taxon>Bacteria</taxon>
        <taxon>Pseudomonadati</taxon>
        <taxon>Planctomycetota</taxon>
        <taxon>Planctomycetia</taxon>
        <taxon>Pirellulales</taxon>
        <taxon>Pirellulaceae</taxon>
        <taxon>Roseimaritima</taxon>
    </lineage>
</organism>
<evidence type="ECO:0000313" key="2">
    <source>
        <dbReference type="Proteomes" id="UP000325286"/>
    </source>
</evidence>
<gene>
    <name evidence="1" type="ORF">UC8_33370</name>
</gene>
<dbReference type="KEGG" id="rul:UC8_33370"/>
<dbReference type="InterPro" id="IPR003615">
    <property type="entry name" value="HNH_nuc"/>
</dbReference>
<dbReference type="EMBL" id="CP042914">
    <property type="protein sequence ID" value="QEG41318.1"/>
    <property type="molecule type" value="Genomic_DNA"/>
</dbReference>
<evidence type="ECO:0008006" key="3">
    <source>
        <dbReference type="Google" id="ProtNLM"/>
    </source>
</evidence>
<reference evidence="1 2" key="1">
    <citation type="submission" date="2019-08" db="EMBL/GenBank/DDBJ databases">
        <title>Deep-cultivation of Planctomycetes and their phenomic and genomic characterization uncovers novel biology.</title>
        <authorList>
            <person name="Wiegand S."/>
            <person name="Jogler M."/>
            <person name="Boedeker C."/>
            <person name="Pinto D."/>
            <person name="Vollmers J."/>
            <person name="Rivas-Marin E."/>
            <person name="Kohn T."/>
            <person name="Peeters S.H."/>
            <person name="Heuer A."/>
            <person name="Rast P."/>
            <person name="Oberbeckmann S."/>
            <person name="Bunk B."/>
            <person name="Jeske O."/>
            <person name="Meyerdierks A."/>
            <person name="Storesund J.E."/>
            <person name="Kallscheuer N."/>
            <person name="Luecker S."/>
            <person name="Lage O.M."/>
            <person name="Pohl T."/>
            <person name="Merkel B.J."/>
            <person name="Hornburger P."/>
            <person name="Mueller R.-W."/>
            <person name="Bruemmer F."/>
            <person name="Labrenz M."/>
            <person name="Spormann A.M."/>
            <person name="Op den Camp H."/>
            <person name="Overmann J."/>
            <person name="Amann R."/>
            <person name="Jetten M.S.M."/>
            <person name="Mascher T."/>
            <person name="Medema M.H."/>
            <person name="Devos D.P."/>
            <person name="Kaster A.-K."/>
            <person name="Ovreas L."/>
            <person name="Rohde M."/>
            <person name="Galperin M.Y."/>
            <person name="Jogler C."/>
        </authorList>
    </citation>
    <scope>NUCLEOTIDE SEQUENCE [LARGE SCALE GENOMIC DNA]</scope>
    <source>
        <strain evidence="1 2">UC8</strain>
    </source>
</reference>
<dbReference type="Proteomes" id="UP000325286">
    <property type="component" value="Chromosome"/>
</dbReference>
<accession>A0A5B9QQM8</accession>
<proteinExistence type="predicted"/>
<dbReference type="CDD" id="cd00085">
    <property type="entry name" value="HNHc"/>
    <property type="match status" value="1"/>
</dbReference>
<keyword evidence="2" id="KW-1185">Reference proteome</keyword>
<dbReference type="AlphaFoldDB" id="A0A5B9QQM8"/>
<sequence length="425" mass="49616">MSISSRTKFILWTRSGSRCAFHDCRCKLYEEANEDDPDVLLGEMAHIVGQGDDGPRNAKPIPGGQVDGYENLILLCTKHHTIIDRQVNKYTVDRLVQMKADHERWVDASLTYEDRFREVHEPCEMQTETVASTLLPVERMPRFVYSAACTSKERTVSKGMGRSPDPRLMLPFIVRGKRLYTFFDLSRSDSPFADFVDLNGFDEEDAFECWWNDADKLRWYVDLMNRCLNKLTGRHGLMLDRKHKRYYFPPEDVNQKRQVDYFTLSGRKSKLSVAWEPTRKKTGEGKGFWEHLAVSLRFEKVDSASWCLSIRPERRFTKDGNVPLSPKRTTKKATIRKSRMFNVDVRKEVHFWRDFLSDGDPRIIFDFGQQSIVVPTDFIQPTVQWPGVFGDMPKEQTIEYSDDLFSTFAYSQILDYEKVELKDDE</sequence>
<evidence type="ECO:0000313" key="1">
    <source>
        <dbReference type="EMBL" id="QEG41318.1"/>
    </source>
</evidence>